<feature type="chain" id="PRO_5015518363" description="DUF4878 domain-containing protein" evidence="1">
    <location>
        <begin position="27"/>
        <end position="206"/>
    </location>
</feature>
<protein>
    <recommendedName>
        <fullName evidence="4">DUF4878 domain-containing protein</fullName>
    </recommendedName>
</protein>
<dbReference type="Proteomes" id="UP000239532">
    <property type="component" value="Unassembled WGS sequence"/>
</dbReference>
<sequence>MQLQKKIVLKNLLLFVFLTTSFMGVAQSDEVQLKSDFAKYASALKSRQYTQATSYMPDNLFNVYNKEKLVQEMKQTFESADTEVKINSVEVVSMDSKIVDGSQVYIPFQFRQQFELKYINLFDATDDEQSRDSTTKFIVDMLNESLPDSSIRFDKKKEVFAIDNLKNALAVKSTTDDTWKFLVIEPSLKNVMGRLLPATVIQKTKL</sequence>
<comment type="caution">
    <text evidence="2">The sequence shown here is derived from an EMBL/GenBank/DDBJ whole genome shotgun (WGS) entry which is preliminary data.</text>
</comment>
<evidence type="ECO:0000313" key="3">
    <source>
        <dbReference type="Proteomes" id="UP000239532"/>
    </source>
</evidence>
<name>A0A2S9WTZ8_9FLAO</name>
<evidence type="ECO:0000313" key="2">
    <source>
        <dbReference type="EMBL" id="PRP66951.1"/>
    </source>
</evidence>
<keyword evidence="3" id="KW-1185">Reference proteome</keyword>
<evidence type="ECO:0008006" key="4">
    <source>
        <dbReference type="Google" id="ProtNLM"/>
    </source>
</evidence>
<proteinExistence type="predicted"/>
<reference evidence="2 3" key="1">
    <citation type="submission" date="2016-11" db="EMBL/GenBank/DDBJ databases">
        <title>Trade-off between light-utilization and light-protection in marine flavobacteria.</title>
        <authorList>
            <person name="Kumagai Y."/>
        </authorList>
    </citation>
    <scope>NUCLEOTIDE SEQUENCE [LARGE SCALE GENOMIC DNA]</scope>
    <source>
        <strain evidence="2 3">JCM 17109</strain>
    </source>
</reference>
<evidence type="ECO:0000256" key="1">
    <source>
        <dbReference type="SAM" id="SignalP"/>
    </source>
</evidence>
<accession>A0A2S9WTZ8</accession>
<keyword evidence="1" id="KW-0732">Signal</keyword>
<dbReference type="AlphaFoldDB" id="A0A2S9WTZ8"/>
<gene>
    <name evidence="2" type="ORF">BST86_07495</name>
</gene>
<feature type="signal peptide" evidence="1">
    <location>
        <begin position="1"/>
        <end position="26"/>
    </location>
</feature>
<organism evidence="2 3">
    <name type="scientific">Nonlabens agnitus</name>
    <dbReference type="NCBI Taxonomy" id="870484"/>
    <lineage>
        <taxon>Bacteria</taxon>
        <taxon>Pseudomonadati</taxon>
        <taxon>Bacteroidota</taxon>
        <taxon>Flavobacteriia</taxon>
        <taxon>Flavobacteriales</taxon>
        <taxon>Flavobacteriaceae</taxon>
        <taxon>Nonlabens</taxon>
    </lineage>
</organism>
<dbReference type="EMBL" id="MQUC01000003">
    <property type="protein sequence ID" value="PRP66951.1"/>
    <property type="molecule type" value="Genomic_DNA"/>
</dbReference>